<proteinExistence type="predicted"/>
<reference evidence="1" key="1">
    <citation type="submission" date="2021-05" db="EMBL/GenBank/DDBJ databases">
        <authorList>
            <person name="Alioto T."/>
            <person name="Alioto T."/>
            <person name="Gomez Garrido J."/>
        </authorList>
    </citation>
    <scope>NUCLEOTIDE SEQUENCE</scope>
</reference>
<dbReference type="EMBL" id="HBUF01672858">
    <property type="protein sequence ID" value="CAG6790772.1"/>
    <property type="molecule type" value="Transcribed_RNA"/>
</dbReference>
<accession>A0A8D9BXD7</accession>
<dbReference type="AlphaFoldDB" id="A0A8D9BXD7"/>
<protein>
    <submittedName>
        <fullName evidence="1">Uncharacterized protein</fullName>
    </submittedName>
</protein>
<organism evidence="1">
    <name type="scientific">Cacopsylla melanoneura</name>
    <dbReference type="NCBI Taxonomy" id="428564"/>
    <lineage>
        <taxon>Eukaryota</taxon>
        <taxon>Metazoa</taxon>
        <taxon>Ecdysozoa</taxon>
        <taxon>Arthropoda</taxon>
        <taxon>Hexapoda</taxon>
        <taxon>Insecta</taxon>
        <taxon>Pterygota</taxon>
        <taxon>Neoptera</taxon>
        <taxon>Paraneoptera</taxon>
        <taxon>Hemiptera</taxon>
        <taxon>Sternorrhyncha</taxon>
        <taxon>Psylloidea</taxon>
        <taxon>Psyllidae</taxon>
        <taxon>Psyllinae</taxon>
        <taxon>Cacopsylla</taxon>
    </lineage>
</organism>
<name>A0A8D9BXD7_9HEMI</name>
<evidence type="ECO:0000313" key="1">
    <source>
        <dbReference type="EMBL" id="CAG6790772.1"/>
    </source>
</evidence>
<sequence>MFTYIFITQYKKCSSQYFFYNKKIITRFNQNTSYIFCSVKSNNLNLCTRGFEPATFFGINAESCTLLPLYGNFISWNTCGKIEHWSKVTRLGIDGTYYKESSVCTKEAA</sequence>